<evidence type="ECO:0000313" key="3">
    <source>
        <dbReference type="Proteomes" id="UP000285478"/>
    </source>
</evidence>
<name>A0A451G4M2_9GAMM</name>
<dbReference type="AlphaFoldDB" id="A0A451G4M2"/>
<keyword evidence="3" id="KW-1185">Reference proteome</keyword>
<dbReference type="RefSeq" id="WP_128384230.1">
    <property type="nucleotide sequence ID" value="NZ_CP035033.1"/>
</dbReference>
<organism evidence="2 3">
    <name type="scientific">Hydrogenovibrio thermophilus</name>
    <dbReference type="NCBI Taxonomy" id="265883"/>
    <lineage>
        <taxon>Bacteria</taxon>
        <taxon>Pseudomonadati</taxon>
        <taxon>Pseudomonadota</taxon>
        <taxon>Gammaproteobacteria</taxon>
        <taxon>Thiotrichales</taxon>
        <taxon>Piscirickettsiaceae</taxon>
        <taxon>Hydrogenovibrio</taxon>
    </lineage>
</organism>
<dbReference type="EMBL" id="CP035033">
    <property type="protein sequence ID" value="QAB14426.1"/>
    <property type="molecule type" value="Genomic_DNA"/>
</dbReference>
<accession>A0A451G4M2</accession>
<evidence type="ECO:0000256" key="1">
    <source>
        <dbReference type="SAM" id="MobiDB-lite"/>
    </source>
</evidence>
<sequence>MSKVYSLEGIPEDGVKRVVRSYGQIIQNTSDRSNPLVEVAFRKVNQLGKKERLDEGVEYFKIGVSYLTLARIGSIWHGNKHKKGTYWGGDHLKEQDFKFDFSQSSINFLSLSELFPEYLPESKVGKTRVAQLTSVDGQVVYIQSLEILTTINTPMHKKTRQRLLLEDIDSVVDHMIRSPSEKGLRDGQYIVSTRYKKITATFLAYLKNNAISRTRLRTIRNQINSNQTYIDVYPYHPRFLVCSIKGVMKNECFFAHRVSSVVSPTDYPQIEVKEKSIKKAKSENKKYGNKPKEVHGRKEIHVAHSGAPSQGAQRQYVPSGVKVIDKNLVTTVVIDTDYETINNPNQKDRPENFSSGSEFSENENIGSLMIGDDDENEDSETVKNYIEALNELLDDENSDLQGYEILESANGALCVSEFFWGLDFFSEIGEGEYIKYRRWEHDYFKRPTINNKYAEYTFRRAALIKVDYYYQELYFLEIESLDSSRFKGLLFSAEHLSYDLINKILATIRDSKGRLGKAESKLNKWVPGAKVFNHSKNMSQRLNSVLQEFVNE</sequence>
<dbReference type="Proteomes" id="UP000285478">
    <property type="component" value="Chromosome"/>
</dbReference>
<protein>
    <submittedName>
        <fullName evidence="2">Uncharacterized protein</fullName>
    </submittedName>
</protein>
<feature type="compositionally biased region" description="Low complexity" evidence="1">
    <location>
        <begin position="352"/>
        <end position="361"/>
    </location>
</feature>
<proteinExistence type="predicted"/>
<evidence type="ECO:0000313" key="2">
    <source>
        <dbReference type="EMBL" id="QAB14426.1"/>
    </source>
</evidence>
<feature type="region of interest" description="Disordered" evidence="1">
    <location>
        <begin position="341"/>
        <end position="361"/>
    </location>
</feature>
<reference evidence="2 3" key="1">
    <citation type="journal article" date="2018" name="Environ. Microbiol.">
        <title>Genomes of ubiquitous marine and hypersaline Hydrogenovibrio, Thiomicrorhabdus and Thiomicrospira spp. encode a diversity of mechanisms to sustain chemolithoautotrophy in heterogeneous environments.</title>
        <authorList>
            <person name="Scott K.M."/>
            <person name="Williams J."/>
            <person name="Porter C.M.B."/>
            <person name="Russel S."/>
            <person name="Harmer T.L."/>
            <person name="Paul J.H."/>
            <person name="Antonen K.M."/>
            <person name="Bridges M.K."/>
            <person name="Camper G.J."/>
            <person name="Campla C.K."/>
            <person name="Casella L.G."/>
            <person name="Chase E."/>
            <person name="Conrad J.W."/>
            <person name="Cruz M.C."/>
            <person name="Dunlap D.S."/>
            <person name="Duran L."/>
            <person name="Fahsbender E.M."/>
            <person name="Goldsmith D.B."/>
            <person name="Keeley R.F."/>
            <person name="Kondoff M.R."/>
            <person name="Kussy B.I."/>
            <person name="Lane M.K."/>
            <person name="Lawler S."/>
            <person name="Leigh B.A."/>
            <person name="Lewis C."/>
            <person name="Lostal L.M."/>
            <person name="Marking D."/>
            <person name="Mancera P.A."/>
            <person name="McClenthan E.C."/>
            <person name="McIntyre E.A."/>
            <person name="Mine J.A."/>
            <person name="Modi S."/>
            <person name="Moore B.D."/>
            <person name="Morgan W.A."/>
            <person name="Nelson K.M."/>
            <person name="Nguyen K.N."/>
            <person name="Ogburn N."/>
            <person name="Parrino D.G."/>
            <person name="Pedapudi A.D."/>
            <person name="Pelham R.P."/>
            <person name="Preece A.M."/>
            <person name="Rampersad E.A."/>
            <person name="Richardson J.C."/>
            <person name="Rodgers C.M."/>
            <person name="Schaffer B.L."/>
            <person name="Sheridan N.E."/>
            <person name="Solone M.R."/>
            <person name="Staley Z.R."/>
            <person name="Tabuchi M."/>
            <person name="Waide R.J."/>
            <person name="Wanjugi P.W."/>
            <person name="Young S."/>
            <person name="Clum A."/>
            <person name="Daum C."/>
            <person name="Huntemann M."/>
            <person name="Ivanova N."/>
            <person name="Kyrpides N."/>
            <person name="Mikhailova N."/>
            <person name="Palaniappan K."/>
            <person name="Pillay M."/>
            <person name="Reddy T.B.K."/>
            <person name="Shapiro N."/>
            <person name="Stamatis D."/>
            <person name="Varghese N."/>
            <person name="Woyke T."/>
            <person name="Boden R."/>
            <person name="Freyermuth S.K."/>
            <person name="Kerfeld C.A."/>
        </authorList>
    </citation>
    <scope>NUCLEOTIDE SEQUENCE [LARGE SCALE GENOMIC DNA]</scope>
    <source>
        <strain evidence="2 3">JR-2</strain>
    </source>
</reference>
<dbReference type="KEGG" id="htr:EPV75_01425"/>
<gene>
    <name evidence="2" type="ORF">EPV75_01425</name>
</gene>